<dbReference type="PANTHER" id="PTHR24222">
    <property type="entry name" value="ABC TRANSPORTER B FAMILY"/>
    <property type="match status" value="1"/>
</dbReference>
<evidence type="ECO:0000313" key="5">
    <source>
        <dbReference type="EMBL" id="BCS82843.1"/>
    </source>
</evidence>
<evidence type="ECO:0000259" key="4">
    <source>
        <dbReference type="PROSITE" id="PS50893"/>
    </source>
</evidence>
<organism evidence="5 6">
    <name type="scientific">Cotonvirus japonicus</name>
    <dbReference type="NCBI Taxonomy" id="2811091"/>
    <lineage>
        <taxon>Viruses</taxon>
        <taxon>Varidnaviria</taxon>
        <taxon>Bamfordvirae</taxon>
        <taxon>Nucleocytoviricota</taxon>
        <taxon>Megaviricetes</taxon>
        <taxon>Imitervirales</taxon>
        <taxon>Mimiviridae</taxon>
        <taxon>Megamimivirinae</taxon>
        <taxon>Cotonvirus</taxon>
        <taxon>Cotonvirus japonicum</taxon>
    </lineage>
</organism>
<keyword evidence="3" id="KW-1133">Transmembrane helix</keyword>
<dbReference type="PANTHER" id="PTHR24222:SF74">
    <property type="entry name" value="ATP-DEPENDENT LIPID A-CORE FLIPPASE"/>
    <property type="match status" value="1"/>
</dbReference>
<dbReference type="SMART" id="SM00382">
    <property type="entry name" value="AAA"/>
    <property type="match status" value="1"/>
</dbReference>
<keyword evidence="6" id="KW-1185">Reference proteome</keyword>
<keyword evidence="1" id="KW-0547">Nucleotide-binding</keyword>
<reference evidence="5 6" key="1">
    <citation type="submission" date="2021-02" db="EMBL/GenBank/DDBJ databases">
        <title>Cotonvirus japonicus, which uses Golgi apparatus of host cells for its virion factory, phylogenetically links tailed tupanvirus and icosahedral mimivirus.</title>
        <authorList>
            <person name="Takahashi H."/>
            <person name="Fukaya S."/>
            <person name="Song C."/>
            <person name="Murata K."/>
            <person name="Takemura M."/>
        </authorList>
    </citation>
    <scope>NUCLEOTIDE SEQUENCE [LARGE SCALE GENOMIC DNA]</scope>
</reference>
<dbReference type="Gene3D" id="3.40.50.300">
    <property type="entry name" value="P-loop containing nucleotide triphosphate hydrolases"/>
    <property type="match status" value="1"/>
</dbReference>
<dbReference type="Pfam" id="PF00005">
    <property type="entry name" value="ABC_tran"/>
    <property type="match status" value="1"/>
</dbReference>
<sequence>MDFYNLAINNIPKKLCIHLTINAIILSIIIPSITNTITKNISQENLFNITSLTILLAFTELYTSYHKRYYLDHYKIDYQNNIHLAIESQINSSIRKLPLNKSRTLLSKLDINKSKNGIIFCAIAMIDIVISQASYVFAFVGYTIWILIQSPINLVFYIIIISIIISIIWFTPGNIFKKKIISCNNIWEKYRFLHANQFNSLIHYQGEIVHDKMINCIREYETINTNCKLRDSEIVEFIGSMFNLASKINLMISLWQLPTIVNCIIHIQYCTIVKSTSNSMCCFYKKYLEFIFECEKISTVINSKTEINNFDQIIDFSTININDLYYEYSDNKFSLKLNRQIEIKQGQIIALVGKSGSGKSSFMDIVSGIIPCQEYHHEIFIDGIINDNSFEAVTQSRIYAEQFALHNWNATITELIVGNNNIHFSLICQALQIACCEDFISINDPKCRFNLESNCMNLSGGQKGRIMIAKIVYEILICKPKLLLLDEIDKSLNTDLALNVIKKILNLCIKNKIACIIVAHNNEINNLSFDNVLHFDNGIIN</sequence>
<keyword evidence="2 5" id="KW-0067">ATP-binding</keyword>
<evidence type="ECO:0000256" key="3">
    <source>
        <dbReference type="SAM" id="Phobius"/>
    </source>
</evidence>
<accession>A0ABM7NRQ2</accession>
<dbReference type="Proteomes" id="UP001321479">
    <property type="component" value="Segment"/>
</dbReference>
<name>A0ABM7NRQ2_9VIRU</name>
<proteinExistence type="predicted"/>
<feature type="transmembrane region" description="Helical" evidence="3">
    <location>
        <begin position="15"/>
        <end position="34"/>
    </location>
</feature>
<evidence type="ECO:0000256" key="1">
    <source>
        <dbReference type="ARBA" id="ARBA00022741"/>
    </source>
</evidence>
<dbReference type="GO" id="GO:0005524">
    <property type="term" value="F:ATP binding"/>
    <property type="evidence" value="ECO:0007669"/>
    <property type="project" value="UniProtKB-KW"/>
</dbReference>
<protein>
    <submittedName>
        <fullName evidence="5">ABC transporter ATP-binding protein/permease</fullName>
    </submittedName>
</protein>
<dbReference type="RefSeq" id="YP_010841451.1">
    <property type="nucleotide sequence ID" value="NC_079139.1"/>
</dbReference>
<dbReference type="InterPro" id="IPR003593">
    <property type="entry name" value="AAA+_ATPase"/>
</dbReference>
<feature type="transmembrane region" description="Helical" evidence="3">
    <location>
        <begin position="154"/>
        <end position="171"/>
    </location>
</feature>
<dbReference type="PROSITE" id="PS50893">
    <property type="entry name" value="ABC_TRANSPORTER_2"/>
    <property type="match status" value="1"/>
</dbReference>
<evidence type="ECO:0000313" key="6">
    <source>
        <dbReference type="Proteomes" id="UP001321479"/>
    </source>
</evidence>
<dbReference type="InterPro" id="IPR003439">
    <property type="entry name" value="ABC_transporter-like_ATP-bd"/>
</dbReference>
<dbReference type="SUPFAM" id="SSF52540">
    <property type="entry name" value="P-loop containing nucleoside triphosphate hydrolases"/>
    <property type="match status" value="1"/>
</dbReference>
<feature type="transmembrane region" description="Helical" evidence="3">
    <location>
        <begin position="118"/>
        <end position="148"/>
    </location>
</feature>
<feature type="transmembrane region" description="Helical" evidence="3">
    <location>
        <begin position="46"/>
        <end position="65"/>
    </location>
</feature>
<keyword evidence="3" id="KW-0472">Membrane</keyword>
<feature type="domain" description="ABC transporter" evidence="4">
    <location>
        <begin position="319"/>
        <end position="541"/>
    </location>
</feature>
<keyword evidence="3" id="KW-0812">Transmembrane</keyword>
<evidence type="ECO:0000256" key="2">
    <source>
        <dbReference type="ARBA" id="ARBA00022840"/>
    </source>
</evidence>
<dbReference type="InterPro" id="IPR039421">
    <property type="entry name" value="Type_1_exporter"/>
</dbReference>
<dbReference type="GeneID" id="80558048"/>
<dbReference type="EMBL" id="AP024483">
    <property type="protein sequence ID" value="BCS82843.1"/>
    <property type="molecule type" value="Genomic_DNA"/>
</dbReference>
<dbReference type="InterPro" id="IPR027417">
    <property type="entry name" value="P-loop_NTPase"/>
</dbReference>